<evidence type="ECO:0000256" key="6">
    <source>
        <dbReference type="RuleBase" id="RU365090"/>
    </source>
</evidence>
<evidence type="ECO:0000256" key="2">
    <source>
        <dbReference type="ARBA" id="ARBA00005046"/>
    </source>
</evidence>
<dbReference type="InterPro" id="IPR001453">
    <property type="entry name" value="MoaB/Mog_dom"/>
</dbReference>
<dbReference type="UniPathway" id="UPA00344"/>
<dbReference type="EC" id="2.10.1.1" evidence="6"/>
<organism evidence="8 9">
    <name type="scientific">Adhaeribacter soli</name>
    <dbReference type="NCBI Taxonomy" id="2607655"/>
    <lineage>
        <taxon>Bacteria</taxon>
        <taxon>Pseudomonadati</taxon>
        <taxon>Bacteroidota</taxon>
        <taxon>Cytophagia</taxon>
        <taxon>Cytophagales</taxon>
        <taxon>Hymenobacteraceae</taxon>
        <taxon>Adhaeribacter</taxon>
    </lineage>
</organism>
<dbReference type="GO" id="GO:0046872">
    <property type="term" value="F:metal ion binding"/>
    <property type="evidence" value="ECO:0007669"/>
    <property type="project" value="UniProtKB-UniRule"/>
</dbReference>
<dbReference type="InterPro" id="IPR008284">
    <property type="entry name" value="MoCF_biosynth_CS"/>
</dbReference>
<comment type="caution">
    <text evidence="8">The sequence shown here is derived from an EMBL/GenBank/DDBJ whole genome shotgun (WGS) entry which is preliminary data.</text>
</comment>
<evidence type="ECO:0000256" key="1">
    <source>
        <dbReference type="ARBA" id="ARBA00002901"/>
    </source>
</evidence>
<evidence type="ECO:0000313" key="9">
    <source>
        <dbReference type="Proteomes" id="UP000326570"/>
    </source>
</evidence>
<protein>
    <recommendedName>
        <fullName evidence="6">Molybdopterin molybdenumtransferase</fullName>
        <ecNumber evidence="6">2.10.1.1</ecNumber>
    </recommendedName>
</protein>
<dbReference type="Gene3D" id="2.170.190.11">
    <property type="entry name" value="Molybdopterin biosynthesis moea protein, domain 3"/>
    <property type="match status" value="1"/>
</dbReference>
<keyword evidence="6 8" id="KW-0808">Transferase</keyword>
<evidence type="ECO:0000313" key="8">
    <source>
        <dbReference type="EMBL" id="KAA9346092.1"/>
    </source>
</evidence>
<dbReference type="InterPro" id="IPR005110">
    <property type="entry name" value="MoeA_linker/N"/>
</dbReference>
<dbReference type="SMART" id="SM00852">
    <property type="entry name" value="MoCF_biosynth"/>
    <property type="match status" value="1"/>
</dbReference>
<reference evidence="8 9" key="1">
    <citation type="submission" date="2019-09" db="EMBL/GenBank/DDBJ databases">
        <title>Genome sequence of Adhaeribacter sp. M2.</title>
        <authorList>
            <person name="Srinivasan S."/>
        </authorList>
    </citation>
    <scope>NUCLEOTIDE SEQUENCE [LARGE SCALE GENOMIC DNA]</scope>
    <source>
        <strain evidence="8 9">M2</strain>
    </source>
</reference>
<dbReference type="InterPro" id="IPR036688">
    <property type="entry name" value="MoeA_C_domain_IV_sf"/>
</dbReference>
<gene>
    <name evidence="8" type="ORF">F0P94_03140</name>
</gene>
<dbReference type="CDD" id="cd00887">
    <property type="entry name" value="MoeA"/>
    <property type="match status" value="1"/>
</dbReference>
<evidence type="ECO:0000259" key="7">
    <source>
        <dbReference type="SMART" id="SM00852"/>
    </source>
</evidence>
<dbReference type="GO" id="GO:0006777">
    <property type="term" value="P:Mo-molybdopterin cofactor biosynthetic process"/>
    <property type="evidence" value="ECO:0007669"/>
    <property type="project" value="UniProtKB-UniRule"/>
</dbReference>
<keyword evidence="6" id="KW-0479">Metal-binding</keyword>
<comment type="similarity">
    <text evidence="3 6">Belongs to the MoeA family.</text>
</comment>
<dbReference type="SUPFAM" id="SSF53218">
    <property type="entry name" value="Molybdenum cofactor biosynthesis proteins"/>
    <property type="match status" value="1"/>
</dbReference>
<comment type="function">
    <text evidence="1 6">Catalyzes the insertion of molybdate into adenylated molybdopterin with the concomitant release of AMP.</text>
</comment>
<dbReference type="PANTHER" id="PTHR10192">
    <property type="entry name" value="MOLYBDOPTERIN BIOSYNTHESIS PROTEIN"/>
    <property type="match status" value="1"/>
</dbReference>
<evidence type="ECO:0000256" key="3">
    <source>
        <dbReference type="ARBA" id="ARBA00010763"/>
    </source>
</evidence>
<feature type="domain" description="MoaB/Mog" evidence="7">
    <location>
        <begin position="176"/>
        <end position="314"/>
    </location>
</feature>
<dbReference type="Gene3D" id="3.40.980.10">
    <property type="entry name" value="MoaB/Mog-like domain"/>
    <property type="match status" value="1"/>
</dbReference>
<dbReference type="SUPFAM" id="SSF63882">
    <property type="entry name" value="MoeA N-terminal region -like"/>
    <property type="match status" value="1"/>
</dbReference>
<dbReference type="NCBIfam" id="TIGR00177">
    <property type="entry name" value="molyb_syn"/>
    <property type="match status" value="1"/>
</dbReference>
<dbReference type="InterPro" id="IPR005111">
    <property type="entry name" value="MoeA_C_domain_IV"/>
</dbReference>
<dbReference type="EMBL" id="VTWT01000001">
    <property type="protein sequence ID" value="KAA9346092.1"/>
    <property type="molecule type" value="Genomic_DNA"/>
</dbReference>
<evidence type="ECO:0000256" key="5">
    <source>
        <dbReference type="ARBA" id="ARBA00047317"/>
    </source>
</evidence>
<dbReference type="Gene3D" id="3.90.105.10">
    <property type="entry name" value="Molybdopterin biosynthesis moea protein, domain 2"/>
    <property type="match status" value="1"/>
</dbReference>
<dbReference type="InterPro" id="IPR036425">
    <property type="entry name" value="MoaB/Mog-like_dom_sf"/>
</dbReference>
<dbReference type="Pfam" id="PF03453">
    <property type="entry name" value="MoeA_N"/>
    <property type="match status" value="1"/>
</dbReference>
<dbReference type="Proteomes" id="UP000326570">
    <property type="component" value="Unassembled WGS sequence"/>
</dbReference>
<keyword evidence="6" id="KW-0500">Molybdenum</keyword>
<evidence type="ECO:0000256" key="4">
    <source>
        <dbReference type="ARBA" id="ARBA00023150"/>
    </source>
</evidence>
<dbReference type="AlphaFoldDB" id="A0A5N1J7Z0"/>
<comment type="pathway">
    <text evidence="2 6">Cofactor biosynthesis; molybdopterin biosynthesis.</text>
</comment>
<dbReference type="PROSITE" id="PS01079">
    <property type="entry name" value="MOCF_BIOSYNTHESIS_2"/>
    <property type="match status" value="1"/>
</dbReference>
<proteinExistence type="inferred from homology"/>
<comment type="catalytic activity">
    <reaction evidence="5">
        <text>adenylyl-molybdopterin + molybdate = Mo-molybdopterin + AMP + H(+)</text>
        <dbReference type="Rhea" id="RHEA:35047"/>
        <dbReference type="ChEBI" id="CHEBI:15378"/>
        <dbReference type="ChEBI" id="CHEBI:36264"/>
        <dbReference type="ChEBI" id="CHEBI:62727"/>
        <dbReference type="ChEBI" id="CHEBI:71302"/>
        <dbReference type="ChEBI" id="CHEBI:456215"/>
        <dbReference type="EC" id="2.10.1.1"/>
    </reaction>
</comment>
<dbReference type="RefSeq" id="WP_150902235.1">
    <property type="nucleotide sequence ID" value="NZ_VTWT01000001.1"/>
</dbReference>
<name>A0A5N1J7Z0_9BACT</name>
<sequence>MVKVAEAEAIIQGQCRDFGAEIIPFDQALGRVLAEDLQADRDFPPFNRVTMDGIAIQFQAFEKGNRSFKIKATQAAGEPAKELQEEADCIEIMTGAVLPQTTDTVIRYEDLEIQNGVATLLTENIKAGQNIHRQGKDKRQGGIVASANQVITPALMNVAASVGATEIKVKKLPRVVVLSTGDELVEVHEKPQPYQIRKSNSYTIQAALQQFKVLAELRHLPDNPEQIRTELLDCLKAYDVILLSGGISKGKFDYVPEVLSELQVETLFQHVQQRPGKPFWFGKHPHGALVFAFPGNPVSTFMCLYRYFFPWLKISFGLDTKKFFACLSTDFTFKPELQYFLQVKLQVSEQGKLVAEPVEGNGSGDLTNLVDADAFLELPAERTHFQAGEVFRVWPFKQLF</sequence>
<dbReference type="InterPro" id="IPR036135">
    <property type="entry name" value="MoeA_linker/N_sf"/>
</dbReference>
<dbReference type="GO" id="GO:0005829">
    <property type="term" value="C:cytosol"/>
    <property type="evidence" value="ECO:0007669"/>
    <property type="project" value="TreeGrafter"/>
</dbReference>
<dbReference type="Pfam" id="PF00994">
    <property type="entry name" value="MoCF_biosynth"/>
    <property type="match status" value="1"/>
</dbReference>
<dbReference type="GO" id="GO:0061599">
    <property type="term" value="F:molybdopterin molybdotransferase activity"/>
    <property type="evidence" value="ECO:0007669"/>
    <property type="project" value="UniProtKB-UniRule"/>
</dbReference>
<dbReference type="SUPFAM" id="SSF63867">
    <property type="entry name" value="MoeA C-terminal domain-like"/>
    <property type="match status" value="1"/>
</dbReference>
<accession>A0A5N1J7Z0</accession>
<keyword evidence="6" id="KW-0460">Magnesium</keyword>
<dbReference type="Pfam" id="PF03454">
    <property type="entry name" value="MoeA_C"/>
    <property type="match status" value="1"/>
</dbReference>
<comment type="cofactor">
    <cofactor evidence="6">
        <name>Mg(2+)</name>
        <dbReference type="ChEBI" id="CHEBI:18420"/>
    </cofactor>
</comment>
<dbReference type="PANTHER" id="PTHR10192:SF5">
    <property type="entry name" value="GEPHYRIN"/>
    <property type="match status" value="1"/>
</dbReference>
<dbReference type="InterPro" id="IPR038987">
    <property type="entry name" value="MoeA-like"/>
</dbReference>
<keyword evidence="4 6" id="KW-0501">Molybdenum cofactor biosynthesis</keyword>
<dbReference type="Gene3D" id="2.40.340.10">
    <property type="entry name" value="MoeA, C-terminal, domain IV"/>
    <property type="match status" value="1"/>
</dbReference>
<keyword evidence="9" id="KW-1185">Reference proteome</keyword>